<evidence type="ECO:0000313" key="1">
    <source>
        <dbReference type="EMBL" id="RBQ02721.1"/>
    </source>
</evidence>
<accession>A0A366KLZ0</accession>
<dbReference type="OrthoDB" id="760454at2"/>
<dbReference type="EMBL" id="QNQU01000031">
    <property type="protein sequence ID" value="RBQ02721.1"/>
    <property type="molecule type" value="Genomic_DNA"/>
</dbReference>
<dbReference type="RefSeq" id="WP_113951638.1">
    <property type="nucleotide sequence ID" value="NZ_QNQU01000031.1"/>
</dbReference>
<dbReference type="AlphaFoldDB" id="A0A366KLZ0"/>
<dbReference type="Proteomes" id="UP000252081">
    <property type="component" value="Unassembled WGS sequence"/>
</dbReference>
<reference evidence="1 2" key="1">
    <citation type="submission" date="2018-07" db="EMBL/GenBank/DDBJ databases">
        <title>A draft genome of a endophytic bacteria, a new species of Pedobacter.</title>
        <authorList>
            <person name="Zhang Z.D."/>
            <person name="Chen Z.J."/>
        </authorList>
    </citation>
    <scope>NUCLEOTIDE SEQUENCE [LARGE SCALE GENOMIC DNA]</scope>
    <source>
        <strain evidence="1 2">RS10</strain>
    </source>
</reference>
<proteinExistence type="predicted"/>
<gene>
    <name evidence="1" type="ORF">DRW42_25125</name>
</gene>
<sequence length="166" mass="19079">MKIFNVQPIKVNEYIYNDEYLAENQHPGRYESGFDITGEKIEGLNTLFITFNIQYYVEHAVDDEDIITPNGPNSWNMHVSFSIGEEEFISYESSCWFNFESEGFNADVASLTDFLVGYHTQANLFFSQNAHKSLIEIEKDTDGELNLRASAIAGIENLRANNMYEF</sequence>
<comment type="caution">
    <text evidence="1">The sequence shown here is derived from an EMBL/GenBank/DDBJ whole genome shotgun (WGS) entry which is preliminary data.</text>
</comment>
<protein>
    <submittedName>
        <fullName evidence="1">Uncharacterized protein</fullName>
    </submittedName>
</protein>
<organism evidence="1 2">
    <name type="scientific">Pedobacter miscanthi</name>
    <dbReference type="NCBI Taxonomy" id="2259170"/>
    <lineage>
        <taxon>Bacteria</taxon>
        <taxon>Pseudomonadati</taxon>
        <taxon>Bacteroidota</taxon>
        <taxon>Sphingobacteriia</taxon>
        <taxon>Sphingobacteriales</taxon>
        <taxon>Sphingobacteriaceae</taxon>
        <taxon>Pedobacter</taxon>
    </lineage>
</organism>
<keyword evidence="2" id="KW-1185">Reference proteome</keyword>
<evidence type="ECO:0000313" key="2">
    <source>
        <dbReference type="Proteomes" id="UP000252081"/>
    </source>
</evidence>
<name>A0A366KLZ0_9SPHI</name>